<dbReference type="Proteomes" id="UP000573499">
    <property type="component" value="Unassembled WGS sequence"/>
</dbReference>
<dbReference type="RefSeq" id="WP_182156592.1">
    <property type="nucleotide sequence ID" value="NZ_JACEZU010000012.1"/>
</dbReference>
<sequence>MNKIKSFKDFFNDGILCFVYILFLTAGFSPVASAEVDYFRNCPIKKGDSILTVKEHYKINYEPQMYEKATPGGTYYNYHLTEYGIYIFLDASKNVLSLRFDAPFSGKIDGVSVGDTKENVVKLKGEPLKQFEGLPDTEVIEGRKKRALLIIENLPDPASKDQVRKAFSEIEAIRALPLPFETAWMFKGNERGFLRYDFGSISSKVESILSDRGN</sequence>
<accession>A0A7W2IMS5</accession>
<evidence type="ECO:0000313" key="1">
    <source>
        <dbReference type="EMBL" id="MBA5689807.1"/>
    </source>
</evidence>
<evidence type="ECO:0000313" key="2">
    <source>
        <dbReference type="Proteomes" id="UP000573499"/>
    </source>
</evidence>
<proteinExistence type="predicted"/>
<organism evidence="1 2">
    <name type="scientific">Rugamonas apoptosis</name>
    <dbReference type="NCBI Taxonomy" id="2758570"/>
    <lineage>
        <taxon>Bacteria</taxon>
        <taxon>Pseudomonadati</taxon>
        <taxon>Pseudomonadota</taxon>
        <taxon>Betaproteobacteria</taxon>
        <taxon>Burkholderiales</taxon>
        <taxon>Oxalobacteraceae</taxon>
        <taxon>Telluria group</taxon>
        <taxon>Rugamonas</taxon>
    </lineage>
</organism>
<name>A0A7W2IMS5_9BURK</name>
<gene>
    <name evidence="1" type="ORF">H3H39_22420</name>
</gene>
<dbReference type="AlphaFoldDB" id="A0A7W2IMS5"/>
<keyword evidence="2" id="KW-1185">Reference proteome</keyword>
<protein>
    <submittedName>
        <fullName evidence="1">Uncharacterized protein</fullName>
    </submittedName>
</protein>
<reference evidence="1 2" key="1">
    <citation type="submission" date="2020-07" db="EMBL/GenBank/DDBJ databases">
        <title>Novel species isolated from subtropical streams in China.</title>
        <authorList>
            <person name="Lu H."/>
        </authorList>
    </citation>
    <scope>NUCLEOTIDE SEQUENCE [LARGE SCALE GENOMIC DNA]</scope>
    <source>
        <strain evidence="1 2">LX47W</strain>
    </source>
</reference>
<comment type="caution">
    <text evidence="1">The sequence shown here is derived from an EMBL/GenBank/DDBJ whole genome shotgun (WGS) entry which is preliminary data.</text>
</comment>
<dbReference type="EMBL" id="JACEZU010000012">
    <property type="protein sequence ID" value="MBA5689807.1"/>
    <property type="molecule type" value="Genomic_DNA"/>
</dbReference>